<reference evidence="1 2" key="1">
    <citation type="submission" date="2022-12" db="EMBL/GenBank/DDBJ databases">
        <title>Two new species, Stenotrophomonas aracearum and Stenotrophomonas oahuensis, isolated from Anthurium (Araceae family) in Hawaii.</title>
        <authorList>
            <person name="Chunag S.C."/>
            <person name="Dobhal S."/>
            <person name="Alvarez A."/>
            <person name="Arif M."/>
        </authorList>
    </citation>
    <scope>NUCLEOTIDE SEQUENCE [LARGE SCALE GENOMIC DNA]</scope>
    <source>
        <strain evidence="1 2">A5588</strain>
    </source>
</reference>
<evidence type="ECO:0000313" key="2">
    <source>
        <dbReference type="Proteomes" id="UP001305421"/>
    </source>
</evidence>
<dbReference type="Proteomes" id="UP001305421">
    <property type="component" value="Chromosome"/>
</dbReference>
<accession>A0ABY9YEA5</accession>
<gene>
    <name evidence="1" type="ORF">PDM28_02435</name>
</gene>
<protein>
    <submittedName>
        <fullName evidence="1">Uncharacterized protein</fullName>
    </submittedName>
</protein>
<evidence type="ECO:0000313" key="1">
    <source>
        <dbReference type="EMBL" id="WNH49209.1"/>
    </source>
</evidence>
<name>A0ABY9YEA5_9GAMM</name>
<sequence>MYTLLLWLLTATTEPFPPGFHDRPGVAEDGTAVVIRTGLWDDFQGGKAAVEQVLIPNEDGSFTYQYERQSRLTRMYHATYCGYEDMYPGEGDAVFSGPGTYGGWHCSRETATRPSTALEHLTEPPT</sequence>
<organism evidence="1 2">
    <name type="scientific">Stenotrophomonas aracearum</name>
    <dbReference type="NCBI Taxonomy" id="3003272"/>
    <lineage>
        <taxon>Bacteria</taxon>
        <taxon>Pseudomonadati</taxon>
        <taxon>Pseudomonadota</taxon>
        <taxon>Gammaproteobacteria</taxon>
        <taxon>Lysobacterales</taxon>
        <taxon>Lysobacteraceae</taxon>
        <taxon>Stenotrophomonas</taxon>
    </lineage>
</organism>
<keyword evidence="2" id="KW-1185">Reference proteome</keyword>
<dbReference type="EMBL" id="CP115543">
    <property type="protein sequence ID" value="WNH49209.1"/>
    <property type="molecule type" value="Genomic_DNA"/>
</dbReference>
<proteinExistence type="predicted"/>
<dbReference type="RefSeq" id="WP_311183699.1">
    <property type="nucleotide sequence ID" value="NZ_CP115543.1"/>
</dbReference>